<proteinExistence type="predicted"/>
<evidence type="ECO:0000256" key="2">
    <source>
        <dbReference type="SAM" id="MobiDB-lite"/>
    </source>
</evidence>
<accession>A0A9N9BSH9</accession>
<dbReference type="InterPro" id="IPR036236">
    <property type="entry name" value="Znf_C2H2_sf"/>
</dbReference>
<dbReference type="EMBL" id="CAJVPS010002668">
    <property type="protein sequence ID" value="CAG8573777.1"/>
    <property type="molecule type" value="Genomic_DNA"/>
</dbReference>
<dbReference type="PROSITE" id="PS00028">
    <property type="entry name" value="ZINC_FINGER_C2H2_1"/>
    <property type="match status" value="1"/>
</dbReference>
<name>A0A9N9BSH9_9GLOM</name>
<evidence type="ECO:0000313" key="4">
    <source>
        <dbReference type="EMBL" id="CAG8573777.1"/>
    </source>
</evidence>
<evidence type="ECO:0000313" key="5">
    <source>
        <dbReference type="Proteomes" id="UP000789508"/>
    </source>
</evidence>
<keyword evidence="1" id="KW-0863">Zinc-finger</keyword>
<dbReference type="InterPro" id="IPR013087">
    <property type="entry name" value="Znf_C2H2_type"/>
</dbReference>
<dbReference type="Gene3D" id="3.30.160.60">
    <property type="entry name" value="Classic Zinc Finger"/>
    <property type="match status" value="1"/>
</dbReference>
<dbReference type="Proteomes" id="UP000789508">
    <property type="component" value="Unassembled WGS sequence"/>
</dbReference>
<keyword evidence="1" id="KW-0862">Zinc</keyword>
<comment type="caution">
    <text evidence="4">The sequence shown here is derived from an EMBL/GenBank/DDBJ whole genome shotgun (WGS) entry which is preliminary data.</text>
</comment>
<dbReference type="SUPFAM" id="SSF57667">
    <property type="entry name" value="beta-beta-alpha zinc fingers"/>
    <property type="match status" value="1"/>
</dbReference>
<dbReference type="SMART" id="SM00355">
    <property type="entry name" value="ZnF_C2H2"/>
    <property type="match status" value="1"/>
</dbReference>
<protein>
    <submittedName>
        <fullName evidence="4">1722_t:CDS:1</fullName>
    </submittedName>
</protein>
<dbReference type="Pfam" id="PF00096">
    <property type="entry name" value="zf-C2H2"/>
    <property type="match status" value="1"/>
</dbReference>
<sequence>MSSLVQYYNINEEPIEIHLPQSYHHQKEIDIASDILNNNRLTFTEFLTDNSEQYIQEAYEYNYQQQQQNHSPQLHHMPTSTTTCSSPASDYSHYNNNNFDAKLIKIEYQESIDSIYPRSLSVDSNCCPEFEFYSQTNLPTGVLTPIASPIDQSPIIPSCGLPQTPPQDYHQIHTFSHHFHPILCNEEQQSSSQQQPPAEFTTESNTITNVNVIQHNHHEHLIQEQDYQRIVSSLPSPPTSIAKPPTKSRGRRMSNKPTKPGTKCFECTYTGCGRVFKRSEHLKRHVRSIHTLERRKCVKFVYT</sequence>
<reference evidence="4" key="1">
    <citation type="submission" date="2021-06" db="EMBL/GenBank/DDBJ databases">
        <authorList>
            <person name="Kallberg Y."/>
            <person name="Tangrot J."/>
            <person name="Rosling A."/>
        </authorList>
    </citation>
    <scope>NUCLEOTIDE SEQUENCE</scope>
    <source>
        <strain evidence="4">FL130A</strain>
    </source>
</reference>
<feature type="domain" description="C2H2-type" evidence="3">
    <location>
        <begin position="265"/>
        <end position="295"/>
    </location>
</feature>
<evidence type="ECO:0000259" key="3">
    <source>
        <dbReference type="PROSITE" id="PS50157"/>
    </source>
</evidence>
<dbReference type="GO" id="GO:0008270">
    <property type="term" value="F:zinc ion binding"/>
    <property type="evidence" value="ECO:0007669"/>
    <property type="project" value="UniProtKB-KW"/>
</dbReference>
<dbReference type="OrthoDB" id="6365676at2759"/>
<dbReference type="PROSITE" id="PS50157">
    <property type="entry name" value="ZINC_FINGER_C2H2_2"/>
    <property type="match status" value="1"/>
</dbReference>
<feature type="region of interest" description="Disordered" evidence="2">
    <location>
        <begin position="233"/>
        <end position="259"/>
    </location>
</feature>
<evidence type="ECO:0000256" key="1">
    <source>
        <dbReference type="PROSITE-ProRule" id="PRU00042"/>
    </source>
</evidence>
<dbReference type="AlphaFoldDB" id="A0A9N9BSH9"/>
<gene>
    <name evidence="4" type="ORF">ALEPTO_LOCUS6937</name>
</gene>
<organism evidence="4 5">
    <name type="scientific">Ambispora leptoticha</name>
    <dbReference type="NCBI Taxonomy" id="144679"/>
    <lineage>
        <taxon>Eukaryota</taxon>
        <taxon>Fungi</taxon>
        <taxon>Fungi incertae sedis</taxon>
        <taxon>Mucoromycota</taxon>
        <taxon>Glomeromycotina</taxon>
        <taxon>Glomeromycetes</taxon>
        <taxon>Archaeosporales</taxon>
        <taxon>Ambisporaceae</taxon>
        <taxon>Ambispora</taxon>
    </lineage>
</organism>
<keyword evidence="1" id="KW-0479">Metal-binding</keyword>
<keyword evidence="5" id="KW-1185">Reference proteome</keyword>